<evidence type="ECO:0000256" key="10">
    <source>
        <dbReference type="ARBA" id="ARBA00022840"/>
    </source>
</evidence>
<evidence type="ECO:0000256" key="3">
    <source>
        <dbReference type="ARBA" id="ARBA00012584"/>
    </source>
</evidence>
<evidence type="ECO:0000256" key="2">
    <source>
        <dbReference type="ARBA" id="ARBA00007663"/>
    </source>
</evidence>
<keyword evidence="9 13" id="KW-0547">Nucleotide-binding</keyword>
<comment type="caution">
    <text evidence="17">The sequence shown here is derived from an EMBL/GenBank/DDBJ whole genome shotgun (WGS) entry which is preliminary data.</text>
</comment>
<dbReference type="GO" id="GO:0006450">
    <property type="term" value="P:regulation of translational fidelity"/>
    <property type="evidence" value="ECO:0007669"/>
    <property type="project" value="TreeGrafter"/>
</dbReference>
<proteinExistence type="inferred from homology"/>
<evidence type="ECO:0000256" key="5">
    <source>
        <dbReference type="ARBA" id="ARBA00022490"/>
    </source>
</evidence>
<dbReference type="InterPro" id="IPR038385">
    <property type="entry name" value="Sua5/YwlC_C"/>
</dbReference>
<evidence type="ECO:0000256" key="4">
    <source>
        <dbReference type="ARBA" id="ARBA00015492"/>
    </source>
</evidence>
<dbReference type="PROSITE" id="PS51163">
    <property type="entry name" value="YRDC"/>
    <property type="match status" value="1"/>
</dbReference>
<keyword evidence="10 13" id="KW-0067">ATP-binding</keyword>
<evidence type="ECO:0000256" key="11">
    <source>
        <dbReference type="ARBA" id="ARBA00029774"/>
    </source>
</evidence>
<evidence type="ECO:0000256" key="12">
    <source>
        <dbReference type="ARBA" id="ARBA00048366"/>
    </source>
</evidence>
<evidence type="ECO:0000256" key="9">
    <source>
        <dbReference type="ARBA" id="ARBA00022741"/>
    </source>
</evidence>
<dbReference type="EC" id="2.7.7.87" evidence="3 13"/>
<feature type="binding site" evidence="14">
    <location>
        <position position="167"/>
    </location>
    <ligand>
        <name>ATP</name>
        <dbReference type="ChEBI" id="CHEBI:30616"/>
    </ligand>
</feature>
<dbReference type="Pfam" id="PF01300">
    <property type="entry name" value="Sua5_yciO_yrdC"/>
    <property type="match status" value="1"/>
</dbReference>
<evidence type="ECO:0000313" key="18">
    <source>
        <dbReference type="Proteomes" id="UP000075653"/>
    </source>
</evidence>
<dbReference type="InterPro" id="IPR006070">
    <property type="entry name" value="Sua5-like_dom"/>
</dbReference>
<feature type="region of interest" description="Disordered" evidence="15">
    <location>
        <begin position="343"/>
        <end position="368"/>
    </location>
</feature>
<feature type="binding site" evidence="14">
    <location>
        <position position="211"/>
    </location>
    <ligand>
        <name>ATP</name>
        <dbReference type="ChEBI" id="CHEBI:30616"/>
    </ligand>
</feature>
<accession>A0A149W133</accession>
<dbReference type="PATRIC" id="fig|1789004.3.peg.242"/>
<evidence type="ECO:0000256" key="7">
    <source>
        <dbReference type="ARBA" id="ARBA00022694"/>
    </source>
</evidence>
<dbReference type="GO" id="GO:0061710">
    <property type="term" value="F:L-threonylcarbamoyladenylate synthase"/>
    <property type="evidence" value="ECO:0007669"/>
    <property type="project" value="UniProtKB-EC"/>
</dbReference>
<evidence type="ECO:0000256" key="8">
    <source>
        <dbReference type="ARBA" id="ARBA00022695"/>
    </source>
</evidence>
<dbReference type="InterPro" id="IPR017945">
    <property type="entry name" value="DHBP_synth_RibB-like_a/b_dom"/>
</dbReference>
<evidence type="ECO:0000256" key="14">
    <source>
        <dbReference type="PIRSR" id="PIRSR004930-1"/>
    </source>
</evidence>
<dbReference type="GO" id="GO:0000049">
    <property type="term" value="F:tRNA binding"/>
    <property type="evidence" value="ECO:0007669"/>
    <property type="project" value="TreeGrafter"/>
</dbReference>
<dbReference type="EMBL" id="LRRD01000004">
    <property type="protein sequence ID" value="KXW59183.1"/>
    <property type="molecule type" value="Genomic_DNA"/>
</dbReference>
<dbReference type="InterPro" id="IPR005145">
    <property type="entry name" value="Sua5_C"/>
</dbReference>
<dbReference type="GO" id="GO:0003725">
    <property type="term" value="F:double-stranded RNA binding"/>
    <property type="evidence" value="ECO:0007669"/>
    <property type="project" value="UniProtKB-UniRule"/>
</dbReference>
<dbReference type="PANTHER" id="PTHR17490">
    <property type="entry name" value="SUA5"/>
    <property type="match status" value="1"/>
</dbReference>
<feature type="binding site" evidence="14">
    <location>
        <position position="51"/>
    </location>
    <ligand>
        <name>L-threonine</name>
        <dbReference type="ChEBI" id="CHEBI:57926"/>
    </ligand>
</feature>
<evidence type="ECO:0000313" key="17">
    <source>
        <dbReference type="EMBL" id="KXW59183.1"/>
    </source>
</evidence>
<dbReference type="PANTHER" id="PTHR17490:SF16">
    <property type="entry name" value="THREONYLCARBAMOYL-AMP SYNTHASE"/>
    <property type="match status" value="1"/>
</dbReference>
<feature type="binding site" evidence="14">
    <location>
        <position position="157"/>
    </location>
    <ligand>
        <name>L-threonine</name>
        <dbReference type="ChEBI" id="CHEBI:57926"/>
    </ligand>
</feature>
<feature type="domain" description="YrdC-like" evidence="16">
    <location>
        <begin position="29"/>
        <end position="215"/>
    </location>
</feature>
<dbReference type="STRING" id="1789004.FEMY_02400"/>
<dbReference type="Gene3D" id="3.90.870.10">
    <property type="entry name" value="DHBP synthase"/>
    <property type="match status" value="1"/>
</dbReference>
<evidence type="ECO:0000256" key="1">
    <source>
        <dbReference type="ARBA" id="ARBA00004496"/>
    </source>
</evidence>
<dbReference type="GO" id="GO:0005524">
    <property type="term" value="F:ATP binding"/>
    <property type="evidence" value="ECO:0007669"/>
    <property type="project" value="UniProtKB-UniRule"/>
</dbReference>
<feature type="binding site" evidence="14">
    <location>
        <position position="133"/>
    </location>
    <ligand>
        <name>ATP</name>
        <dbReference type="ChEBI" id="CHEBI:30616"/>
    </ligand>
</feature>
<keyword evidence="8 13" id="KW-0548">Nucleotidyltransferase</keyword>
<dbReference type="NCBIfam" id="TIGR00057">
    <property type="entry name" value="L-threonylcarbamoyladenylate synthase"/>
    <property type="match status" value="1"/>
</dbReference>
<evidence type="ECO:0000256" key="15">
    <source>
        <dbReference type="SAM" id="MobiDB-lite"/>
    </source>
</evidence>
<comment type="catalytic activity">
    <reaction evidence="12 13">
        <text>L-threonine + hydrogencarbonate + ATP = L-threonylcarbamoyladenylate + diphosphate + H2O</text>
        <dbReference type="Rhea" id="RHEA:36407"/>
        <dbReference type="ChEBI" id="CHEBI:15377"/>
        <dbReference type="ChEBI" id="CHEBI:17544"/>
        <dbReference type="ChEBI" id="CHEBI:30616"/>
        <dbReference type="ChEBI" id="CHEBI:33019"/>
        <dbReference type="ChEBI" id="CHEBI:57926"/>
        <dbReference type="ChEBI" id="CHEBI:73682"/>
        <dbReference type="EC" id="2.7.7.87"/>
    </reaction>
</comment>
<comment type="function">
    <text evidence="13">Required for the formation of a threonylcarbamoyl group on adenosine at position 37 (t(6)A37) in tRNAs that read codons beginning with adenine.</text>
</comment>
<evidence type="ECO:0000256" key="13">
    <source>
        <dbReference type="PIRNR" id="PIRNR004930"/>
    </source>
</evidence>
<comment type="subcellular location">
    <subcellularLocation>
        <location evidence="1 13">Cytoplasm</location>
    </subcellularLocation>
</comment>
<dbReference type="Pfam" id="PF03481">
    <property type="entry name" value="Sua5_C"/>
    <property type="match status" value="1"/>
</dbReference>
<feature type="binding site" evidence="14">
    <location>
        <position position="74"/>
    </location>
    <ligand>
        <name>ATP</name>
        <dbReference type="ChEBI" id="CHEBI:30616"/>
    </ligand>
</feature>
<name>A0A149W133_9PROT</name>
<keyword evidence="6 13" id="KW-0808">Transferase</keyword>
<dbReference type="Proteomes" id="UP000075653">
    <property type="component" value="Unassembled WGS sequence"/>
</dbReference>
<comment type="similarity">
    <text evidence="2 13">Belongs to the SUA5 family.</text>
</comment>
<keyword evidence="7 13" id="KW-0819">tRNA processing</keyword>
<keyword evidence="18" id="KW-1185">Reference proteome</keyword>
<dbReference type="GO" id="GO:0005737">
    <property type="term" value="C:cytoplasm"/>
    <property type="evidence" value="ECO:0007669"/>
    <property type="project" value="UniProtKB-SubCell"/>
</dbReference>
<organism evidence="17 18">
    <name type="scientific">Ferrovum myxofaciens</name>
    <dbReference type="NCBI Taxonomy" id="416213"/>
    <lineage>
        <taxon>Bacteria</taxon>
        <taxon>Pseudomonadati</taxon>
        <taxon>Pseudomonadota</taxon>
        <taxon>Betaproteobacteria</taxon>
        <taxon>Ferrovales</taxon>
        <taxon>Ferrovaceae</taxon>
        <taxon>Ferrovum</taxon>
    </lineage>
</organism>
<gene>
    <name evidence="17" type="primary">ywlC</name>
    <name evidence="17" type="ORF">FEMY_02400</name>
</gene>
<feature type="binding site" evidence="14">
    <location>
        <position position="83"/>
    </location>
    <ligand>
        <name>L-threonine</name>
        <dbReference type="ChEBI" id="CHEBI:57926"/>
    </ligand>
</feature>
<protein>
    <recommendedName>
        <fullName evidence="4 13">Threonylcarbamoyl-AMP synthase</fullName>
        <shortName evidence="13">TC-AMP synthase</shortName>
        <ecNumber evidence="3 13">2.7.7.87</ecNumber>
    </recommendedName>
    <alternativeName>
        <fullName evidence="11 13">L-threonylcarbamoyladenylate synthase</fullName>
    </alternativeName>
</protein>
<feature type="binding site" evidence="14">
    <location>
        <position position="246"/>
    </location>
    <ligand>
        <name>ATP</name>
        <dbReference type="ChEBI" id="CHEBI:30616"/>
    </ligand>
</feature>
<feature type="binding site" evidence="14">
    <location>
        <position position="159"/>
    </location>
    <ligand>
        <name>ATP</name>
        <dbReference type="ChEBI" id="CHEBI:30616"/>
    </ligand>
</feature>
<dbReference type="GO" id="GO:0008033">
    <property type="term" value="P:tRNA processing"/>
    <property type="evidence" value="ECO:0007669"/>
    <property type="project" value="UniProtKB-KW"/>
</dbReference>
<feature type="binding site" evidence="14">
    <location>
        <position position="197"/>
    </location>
    <ligand>
        <name>L-threonine</name>
        <dbReference type="ChEBI" id="CHEBI:57926"/>
    </ligand>
</feature>
<reference evidence="17 18" key="1">
    <citation type="submission" date="2016-01" db="EMBL/GenBank/DDBJ databases">
        <title>Genome sequence of the acidophilic iron oxidising Ferrovum strain Z-31.</title>
        <authorList>
            <person name="Poehlein A."/>
            <person name="Ullrich S.R."/>
            <person name="Schloemann M."/>
            <person name="Muehling M."/>
            <person name="Daniel R."/>
        </authorList>
    </citation>
    <scope>NUCLEOTIDE SEQUENCE [LARGE SCALE GENOMIC DNA]</scope>
    <source>
        <strain evidence="17 18">Z-31</strain>
    </source>
</reference>
<dbReference type="PIRSF" id="PIRSF004930">
    <property type="entry name" value="Tln_factor_SUA5"/>
    <property type="match status" value="1"/>
</dbReference>
<dbReference type="InterPro" id="IPR010923">
    <property type="entry name" value="T(6)A37_SUA5"/>
</dbReference>
<dbReference type="SUPFAM" id="SSF55821">
    <property type="entry name" value="YrdC/RibB"/>
    <property type="match status" value="1"/>
</dbReference>
<evidence type="ECO:0000256" key="6">
    <source>
        <dbReference type="ARBA" id="ARBA00022679"/>
    </source>
</evidence>
<feature type="binding site" evidence="14">
    <location>
        <position position="137"/>
    </location>
    <ligand>
        <name>L-threonine</name>
        <dbReference type="ChEBI" id="CHEBI:57926"/>
    </ligand>
</feature>
<sequence>MILDQMVADAHGALVRAVPEHMLSTGELLTANQGAAEVLRGGGLVAFPTETVYGLGADAENPAAVARIFAVKGRPADHPLIVHIATPDQILHWAREIPTMAWHLARRYWPGPLTLILRRASCVPDIVTGGQDTVGLRVPDHPLALALLKVFGGGIAAPSANRFGRVSPTTAAHVREELGDAMDLILDGGPCHVGIESTILDLSGHQPRLLRPGAITLAEIEAVLKQPIAQPGNEAPRVPGMLRSHYAPKTPVCLIPPAYLEAEVRWHLGQGQRVAVLSRIALLLPDACLWKGMPDYPAGWARELYARLRALDVQCFDYILIEAPPIGADWQAVRDRLERAASAHPISSPRSSRGISAPFGEVGDHSVN</sequence>
<dbReference type="Gene3D" id="3.40.50.11030">
    <property type="entry name" value="Threonylcarbamoyl-AMP synthase, C-terminal domain"/>
    <property type="match status" value="1"/>
</dbReference>
<dbReference type="InterPro" id="IPR050156">
    <property type="entry name" value="TC-AMP_synthase_SUA5"/>
</dbReference>
<dbReference type="FunFam" id="3.90.870.10:FF:000009">
    <property type="entry name" value="Threonylcarbamoyl-AMP synthase, putative"/>
    <property type="match status" value="1"/>
</dbReference>
<feature type="compositionally biased region" description="Low complexity" evidence="15">
    <location>
        <begin position="345"/>
        <end position="356"/>
    </location>
</feature>
<dbReference type="AlphaFoldDB" id="A0A149W133"/>
<evidence type="ECO:0000259" key="16">
    <source>
        <dbReference type="PROSITE" id="PS51163"/>
    </source>
</evidence>
<keyword evidence="5 13" id="KW-0963">Cytoplasm</keyword>